<sequence>MLPHFGEYVVLKLDPVASLRSLNDPVVLRACKILKNKTYIACAINLCSFPLPGAKYVSLTAALVSQGLPNSDLGRFILPDMSVPISPETCHPGDPLSRPPMKLSNPLPWPNCYHPTQATIKCRVQNDTNIGDPWPEPRYKMELATDRLRLDQYFREDANRRDALQLGQDVSFSGGIDAIGRTSPGGESDESRRSNDTFPVWFEEDIESECCRSADQGQSWTSCPASLGENAGSSQLSTTFRRCFPVSSFFRRLFAKVPRLSHSAAYPYDEDDDISAPSFDPVVNAGSIPVVIVSNDLKSVRKVNDPWDFFRELDALKRIEAEYYERVKAKTR</sequence>
<organism evidence="2 3">
    <name type="scientific">Armillaria novae-zelandiae</name>
    <dbReference type="NCBI Taxonomy" id="153914"/>
    <lineage>
        <taxon>Eukaryota</taxon>
        <taxon>Fungi</taxon>
        <taxon>Dikarya</taxon>
        <taxon>Basidiomycota</taxon>
        <taxon>Agaricomycotina</taxon>
        <taxon>Agaricomycetes</taxon>
        <taxon>Agaricomycetidae</taxon>
        <taxon>Agaricales</taxon>
        <taxon>Marasmiineae</taxon>
        <taxon>Physalacriaceae</taxon>
        <taxon>Armillaria</taxon>
    </lineage>
</organism>
<proteinExistence type="predicted"/>
<protein>
    <submittedName>
        <fullName evidence="2">Uncharacterized protein</fullName>
    </submittedName>
</protein>
<dbReference type="EMBL" id="JAUEPR010000035">
    <property type="protein sequence ID" value="KAK0473073.1"/>
    <property type="molecule type" value="Genomic_DNA"/>
</dbReference>
<reference evidence="2" key="1">
    <citation type="submission" date="2023-06" db="EMBL/GenBank/DDBJ databases">
        <authorList>
            <consortium name="Lawrence Berkeley National Laboratory"/>
            <person name="Ahrendt S."/>
            <person name="Sahu N."/>
            <person name="Indic B."/>
            <person name="Wong-Bajracharya J."/>
            <person name="Merenyi Z."/>
            <person name="Ke H.-M."/>
            <person name="Monk M."/>
            <person name="Kocsube S."/>
            <person name="Drula E."/>
            <person name="Lipzen A."/>
            <person name="Balint B."/>
            <person name="Henrissat B."/>
            <person name="Andreopoulos B."/>
            <person name="Martin F.M."/>
            <person name="Harder C.B."/>
            <person name="Rigling D."/>
            <person name="Ford K.L."/>
            <person name="Foster G.D."/>
            <person name="Pangilinan J."/>
            <person name="Papanicolaou A."/>
            <person name="Barry K."/>
            <person name="LaButti K."/>
            <person name="Viragh M."/>
            <person name="Koriabine M."/>
            <person name="Yan M."/>
            <person name="Riley R."/>
            <person name="Champramary S."/>
            <person name="Plett K.L."/>
            <person name="Tsai I.J."/>
            <person name="Slot J."/>
            <person name="Sipos G."/>
            <person name="Plett J."/>
            <person name="Nagy L.G."/>
            <person name="Grigoriev I.V."/>
        </authorList>
    </citation>
    <scope>NUCLEOTIDE SEQUENCE</scope>
    <source>
        <strain evidence="2">ICMP 16352</strain>
    </source>
</reference>
<gene>
    <name evidence="2" type="ORF">IW261DRAFT_718525</name>
</gene>
<evidence type="ECO:0000313" key="2">
    <source>
        <dbReference type="EMBL" id="KAK0473073.1"/>
    </source>
</evidence>
<keyword evidence="3" id="KW-1185">Reference proteome</keyword>
<comment type="caution">
    <text evidence="2">The sequence shown here is derived from an EMBL/GenBank/DDBJ whole genome shotgun (WGS) entry which is preliminary data.</text>
</comment>
<dbReference type="Proteomes" id="UP001175227">
    <property type="component" value="Unassembled WGS sequence"/>
</dbReference>
<dbReference type="AlphaFoldDB" id="A0AA39NWD2"/>
<name>A0AA39NWD2_9AGAR</name>
<evidence type="ECO:0000313" key="3">
    <source>
        <dbReference type="Proteomes" id="UP001175227"/>
    </source>
</evidence>
<evidence type="ECO:0000256" key="1">
    <source>
        <dbReference type="SAM" id="MobiDB-lite"/>
    </source>
</evidence>
<feature type="region of interest" description="Disordered" evidence="1">
    <location>
        <begin position="175"/>
        <end position="194"/>
    </location>
</feature>
<accession>A0AA39NWD2</accession>